<evidence type="ECO:0000313" key="12">
    <source>
        <dbReference type="Proteomes" id="UP000037046"/>
    </source>
</evidence>
<dbReference type="SFLD" id="SFLDS00003">
    <property type="entry name" value="Haloacid_Dehalogenase"/>
    <property type="match status" value="1"/>
</dbReference>
<dbReference type="EMBL" id="LGVV01000049">
    <property type="protein sequence ID" value="KNX40524.1"/>
    <property type="molecule type" value="Genomic_DNA"/>
</dbReference>
<dbReference type="Proteomes" id="UP000037046">
    <property type="component" value="Unassembled WGS sequence"/>
</dbReference>
<evidence type="ECO:0000313" key="11">
    <source>
        <dbReference type="EMBL" id="KNX40524.1"/>
    </source>
</evidence>
<evidence type="ECO:0000256" key="6">
    <source>
        <dbReference type="ARBA" id="ARBA00022723"/>
    </source>
</evidence>
<evidence type="ECO:0000256" key="10">
    <source>
        <dbReference type="HAMAP-Rule" id="MF_00495"/>
    </source>
</evidence>
<evidence type="ECO:0000256" key="4">
    <source>
        <dbReference type="ARBA" id="ARBA00006171"/>
    </source>
</evidence>
<keyword evidence="8 10" id="KW-0460">Magnesium</keyword>
<dbReference type="InterPro" id="IPR023214">
    <property type="entry name" value="HAD_sf"/>
</dbReference>
<sequence length="222" mass="23406">MNRGLTRAVIFDLDGTLIDSAPDIHAAANTLMARHGFAPFTPSETRSFIGSGVPHFITCCLRARDRAGDAALRAQLIAEFIELYETAVTLTQVYPGVPDALTALTATPYALGLCTNKPVMPARAVLAHLGLDAHFPVVIGGDSLTVRKPDPAPLHAAVAGLGARDVVYVGDSEVDAETAARAGLPFALYTQGYRKGPVADITHDRAFDDFAELPGIVADLLS</sequence>
<feature type="binding site" evidence="10">
    <location>
        <position position="14"/>
    </location>
    <ligand>
        <name>Mg(2+)</name>
        <dbReference type="ChEBI" id="CHEBI:18420"/>
    </ligand>
</feature>
<comment type="catalytic activity">
    <reaction evidence="1 10">
        <text>2-phosphoglycolate + H2O = glycolate + phosphate</text>
        <dbReference type="Rhea" id="RHEA:14369"/>
        <dbReference type="ChEBI" id="CHEBI:15377"/>
        <dbReference type="ChEBI" id="CHEBI:29805"/>
        <dbReference type="ChEBI" id="CHEBI:43474"/>
        <dbReference type="ChEBI" id="CHEBI:58033"/>
        <dbReference type="EC" id="3.1.3.18"/>
    </reaction>
</comment>
<evidence type="ECO:0000256" key="5">
    <source>
        <dbReference type="ARBA" id="ARBA00013078"/>
    </source>
</evidence>
<keyword evidence="6 10" id="KW-0479">Metal-binding</keyword>
<dbReference type="InterPro" id="IPR023198">
    <property type="entry name" value="PGP-like_dom2"/>
</dbReference>
<comment type="caution">
    <text evidence="11">The sequence shown here is derived from an EMBL/GenBank/DDBJ whole genome shotgun (WGS) entry which is preliminary data.</text>
</comment>
<dbReference type="GO" id="GO:0005829">
    <property type="term" value="C:cytosol"/>
    <property type="evidence" value="ECO:0007669"/>
    <property type="project" value="TreeGrafter"/>
</dbReference>
<accession>A0A0L6CRY7</accession>
<dbReference type="InterPro" id="IPR037512">
    <property type="entry name" value="PGPase_prok"/>
</dbReference>
<feature type="active site" description="Nucleophile" evidence="10">
    <location>
        <position position="12"/>
    </location>
</feature>
<dbReference type="Pfam" id="PF13419">
    <property type="entry name" value="HAD_2"/>
    <property type="match status" value="1"/>
</dbReference>
<evidence type="ECO:0000256" key="1">
    <source>
        <dbReference type="ARBA" id="ARBA00000830"/>
    </source>
</evidence>
<comment type="similarity">
    <text evidence="4 10">Belongs to the HAD-like hydrolase superfamily. CbbY/CbbZ/Gph/YieH family.</text>
</comment>
<dbReference type="GO" id="GO:0005975">
    <property type="term" value="P:carbohydrate metabolic process"/>
    <property type="evidence" value="ECO:0007669"/>
    <property type="project" value="InterPro"/>
</dbReference>
<dbReference type="HAMAP" id="MF_00495">
    <property type="entry name" value="GPH_hydrolase_bact"/>
    <property type="match status" value="1"/>
</dbReference>
<reference evidence="12" key="1">
    <citation type="submission" date="2015-07" db="EMBL/GenBank/DDBJ databases">
        <title>Draft Genome Sequence of Roseovarius tolerans EL-164, a producer of N-Acylated Alanine Methyl Esters (NAMEs).</title>
        <authorList>
            <person name="Voget S."/>
            <person name="Bruns H."/>
            <person name="Wagner-Doebler I."/>
            <person name="Schulz S."/>
            <person name="Daniel R."/>
        </authorList>
    </citation>
    <scope>NUCLEOTIDE SEQUENCE [LARGE SCALE GENOMIC DNA]</scope>
    <source>
        <strain evidence="12">EL-164</strain>
    </source>
</reference>
<dbReference type="UniPathway" id="UPA00865">
    <property type="reaction ID" value="UER00834"/>
</dbReference>
<dbReference type="PANTHER" id="PTHR43434">
    <property type="entry name" value="PHOSPHOGLYCOLATE PHOSPHATASE"/>
    <property type="match status" value="1"/>
</dbReference>
<protein>
    <recommendedName>
        <fullName evidence="5 10">Phosphoglycolate phosphatase</fullName>
        <shortName evidence="10">PGP</shortName>
        <shortName evidence="10">PGPase</shortName>
        <ecNumber evidence="5 10">3.1.3.18</ecNumber>
    </recommendedName>
</protein>
<dbReference type="GO" id="GO:0006281">
    <property type="term" value="P:DNA repair"/>
    <property type="evidence" value="ECO:0007669"/>
    <property type="project" value="TreeGrafter"/>
</dbReference>
<evidence type="ECO:0000256" key="7">
    <source>
        <dbReference type="ARBA" id="ARBA00022801"/>
    </source>
</evidence>
<dbReference type="Gene3D" id="3.40.50.1000">
    <property type="entry name" value="HAD superfamily/HAD-like"/>
    <property type="match status" value="1"/>
</dbReference>
<dbReference type="GO" id="GO:0046872">
    <property type="term" value="F:metal ion binding"/>
    <property type="evidence" value="ECO:0007669"/>
    <property type="project" value="UniProtKB-KW"/>
</dbReference>
<dbReference type="SUPFAM" id="SSF56784">
    <property type="entry name" value="HAD-like"/>
    <property type="match status" value="1"/>
</dbReference>
<dbReference type="RefSeq" id="WP_235575867.1">
    <property type="nucleotide sequence ID" value="NZ_CP118494.1"/>
</dbReference>
<evidence type="ECO:0000256" key="9">
    <source>
        <dbReference type="ARBA" id="ARBA00023277"/>
    </source>
</evidence>
<evidence type="ECO:0000256" key="3">
    <source>
        <dbReference type="ARBA" id="ARBA00004818"/>
    </source>
</evidence>
<evidence type="ECO:0000256" key="2">
    <source>
        <dbReference type="ARBA" id="ARBA00001946"/>
    </source>
</evidence>
<dbReference type="InterPro" id="IPR041492">
    <property type="entry name" value="HAD_2"/>
</dbReference>
<feature type="binding site" evidence="10">
    <location>
        <position position="171"/>
    </location>
    <ligand>
        <name>Mg(2+)</name>
        <dbReference type="ChEBI" id="CHEBI:18420"/>
    </ligand>
</feature>
<dbReference type="PATRIC" id="fig|74031.6.peg.2973"/>
<dbReference type="EC" id="3.1.3.18" evidence="5 10"/>
<gene>
    <name evidence="11" type="primary">gph_4</name>
    <name evidence="11" type="ORF">ROTO_29190</name>
</gene>
<evidence type="ECO:0000256" key="8">
    <source>
        <dbReference type="ARBA" id="ARBA00022842"/>
    </source>
</evidence>
<dbReference type="InterPro" id="IPR006439">
    <property type="entry name" value="HAD-SF_hydro_IA"/>
</dbReference>
<dbReference type="NCBIfam" id="TIGR01549">
    <property type="entry name" value="HAD-SF-IA-v1"/>
    <property type="match status" value="1"/>
</dbReference>
<organism evidence="11 12">
    <name type="scientific">Roseovarius tolerans</name>
    <dbReference type="NCBI Taxonomy" id="74031"/>
    <lineage>
        <taxon>Bacteria</taxon>
        <taxon>Pseudomonadati</taxon>
        <taxon>Pseudomonadota</taxon>
        <taxon>Alphaproteobacteria</taxon>
        <taxon>Rhodobacterales</taxon>
        <taxon>Roseobacteraceae</taxon>
        <taxon>Roseovarius</taxon>
    </lineage>
</organism>
<dbReference type="GO" id="GO:0046295">
    <property type="term" value="P:glycolate biosynthetic process"/>
    <property type="evidence" value="ECO:0007669"/>
    <property type="project" value="UniProtKB-UniRule"/>
</dbReference>
<dbReference type="AlphaFoldDB" id="A0A0L6CRY7"/>
<dbReference type="Gene3D" id="1.10.150.240">
    <property type="entry name" value="Putative phosphatase, domain 2"/>
    <property type="match status" value="1"/>
</dbReference>
<comment type="cofactor">
    <cofactor evidence="2 10">
        <name>Mg(2+)</name>
        <dbReference type="ChEBI" id="CHEBI:18420"/>
    </cofactor>
</comment>
<dbReference type="InterPro" id="IPR050155">
    <property type="entry name" value="HAD-like_hydrolase_sf"/>
</dbReference>
<keyword evidence="9 10" id="KW-0119">Carbohydrate metabolism</keyword>
<keyword evidence="12" id="KW-1185">Reference proteome</keyword>
<proteinExistence type="inferred from homology"/>
<keyword evidence="7 10" id="KW-0378">Hydrolase</keyword>
<dbReference type="PRINTS" id="PR00413">
    <property type="entry name" value="HADHALOGNASE"/>
</dbReference>
<dbReference type="SFLD" id="SFLDG01129">
    <property type="entry name" value="C1.5:_HAD__Beta-PGM__Phosphata"/>
    <property type="match status" value="1"/>
</dbReference>
<comment type="pathway">
    <text evidence="3 10">Organic acid metabolism; glycolate biosynthesis; glycolate from 2-phosphoglycolate: step 1/1.</text>
</comment>
<name>A0A0L6CRY7_9RHOB</name>
<dbReference type="PANTHER" id="PTHR43434:SF1">
    <property type="entry name" value="PHOSPHOGLYCOLATE PHOSPHATASE"/>
    <property type="match status" value="1"/>
</dbReference>
<comment type="function">
    <text evidence="10">Specifically catalyzes the dephosphorylation of 2-phosphoglycolate. Is involved in the dissimilation of the intracellular 2-phosphoglycolate formed during the DNA repair of 3'-phosphoglycolate ends, a major class of DNA lesions induced by oxidative stress.</text>
</comment>
<feature type="binding site" evidence="10">
    <location>
        <position position="12"/>
    </location>
    <ligand>
        <name>Mg(2+)</name>
        <dbReference type="ChEBI" id="CHEBI:18420"/>
    </ligand>
</feature>
<dbReference type="InterPro" id="IPR036412">
    <property type="entry name" value="HAD-like_sf"/>
</dbReference>
<dbReference type="SFLD" id="SFLDG01135">
    <property type="entry name" value="C1.5.6:_HAD__Beta-PGM__Phospha"/>
    <property type="match status" value="1"/>
</dbReference>
<dbReference type="NCBIfam" id="TIGR01449">
    <property type="entry name" value="PGP_bact"/>
    <property type="match status" value="1"/>
</dbReference>
<dbReference type="STRING" id="74031.SAMN04488077_106143"/>
<dbReference type="GO" id="GO:0008967">
    <property type="term" value="F:phosphoglycolate phosphatase activity"/>
    <property type="evidence" value="ECO:0007669"/>
    <property type="project" value="UniProtKB-UniRule"/>
</dbReference>